<comment type="caution">
    <text evidence="12">The sequence shown here is derived from an EMBL/GenBank/DDBJ whole genome shotgun (WGS) entry which is preliminary data.</text>
</comment>
<feature type="domain" description="Response regulatory" evidence="11">
    <location>
        <begin position="5"/>
        <end position="121"/>
    </location>
</feature>
<protein>
    <recommendedName>
        <fullName evidence="9">Transcriptional regulatory protein</fullName>
    </recommendedName>
</protein>
<evidence type="ECO:0000256" key="10">
    <source>
        <dbReference type="PROSITE-ProRule" id="PRU00169"/>
    </source>
</evidence>
<dbReference type="SUPFAM" id="SSF52172">
    <property type="entry name" value="CheY-like"/>
    <property type="match status" value="1"/>
</dbReference>
<organism evidence="12 13">
    <name type="scientific">Brenneria tiliae</name>
    <dbReference type="NCBI Taxonomy" id="2914984"/>
    <lineage>
        <taxon>Bacteria</taxon>
        <taxon>Pseudomonadati</taxon>
        <taxon>Pseudomonadota</taxon>
        <taxon>Gammaproteobacteria</taxon>
        <taxon>Enterobacterales</taxon>
        <taxon>Pectobacteriaceae</taxon>
        <taxon>Brenneria</taxon>
    </lineage>
</organism>
<dbReference type="Proteomes" id="UP001203069">
    <property type="component" value="Unassembled WGS sequence"/>
</dbReference>
<dbReference type="InterPro" id="IPR011006">
    <property type="entry name" value="CheY-like_superfamily"/>
</dbReference>
<keyword evidence="8 9" id="KW-0804">Transcription</keyword>
<proteinExistence type="predicted"/>
<dbReference type="NCBIfam" id="NF007467">
    <property type="entry name" value="PRK10046.1"/>
    <property type="match status" value="1"/>
</dbReference>
<gene>
    <name evidence="12" type="primary">dpiA</name>
    <name evidence="12" type="synonym">citB</name>
    <name evidence="12" type="ORF">MFP26_03830</name>
</gene>
<keyword evidence="13" id="KW-1185">Reference proteome</keyword>
<sequence>MTKINILIVEDETPLAEMHVEFIRQHRECGQIWLAGNLSQARTMVDRFNPDLILLDNFLPDGQGLSLLHELTLNHFAGGVVLITADSDMDTVADAIRCGVFDYLIKPIAYERLSQTLERFWHRLDMFNQHNGISQSQIDDMYNAYARGKPKEKLPANIDELTLNKVQSLFHGEQTRHTAETVALQLGLSRTTARRYLEYCAARQMIEAEIVYGKVGRPQRIYRLIRSED</sequence>
<reference evidence="12 13" key="1">
    <citation type="submission" date="2022-02" db="EMBL/GenBank/DDBJ databases">
        <title>Description of Brenneria tiliae sp. nov. isolated from symptomatic Tilia x moltkei and Tilia x europaea trees in the UK.</title>
        <authorList>
            <person name="Kile H."/>
        </authorList>
    </citation>
    <scope>NUCLEOTIDE SEQUENCE [LARGE SCALE GENOMIC DNA]</scope>
    <source>
        <strain evidence="12 13">MC1SB4.1</strain>
    </source>
</reference>
<evidence type="ECO:0000256" key="9">
    <source>
        <dbReference type="PIRNR" id="PIRNR006171"/>
    </source>
</evidence>
<evidence type="ECO:0000256" key="5">
    <source>
        <dbReference type="ARBA" id="ARBA00023015"/>
    </source>
</evidence>
<keyword evidence="5 9" id="KW-0805">Transcription regulation</keyword>
<dbReference type="CDD" id="cd19925">
    <property type="entry name" value="REC_citrate_TCS"/>
    <property type="match status" value="1"/>
</dbReference>
<keyword evidence="4 9" id="KW-0902">Two-component regulatory system</keyword>
<dbReference type="Gene3D" id="3.40.50.2300">
    <property type="match status" value="1"/>
</dbReference>
<dbReference type="SMART" id="SM00448">
    <property type="entry name" value="REC"/>
    <property type="match status" value="1"/>
</dbReference>
<evidence type="ECO:0000256" key="6">
    <source>
        <dbReference type="ARBA" id="ARBA00023125"/>
    </source>
</evidence>
<dbReference type="PIRSF" id="PIRSF006171">
    <property type="entry name" value="RR_citrat_malat"/>
    <property type="match status" value="1"/>
</dbReference>
<keyword evidence="3 10" id="KW-0597">Phosphoprotein</keyword>
<keyword evidence="7 9" id="KW-0010">Activator</keyword>
<comment type="subcellular location">
    <subcellularLocation>
        <location evidence="1 9">Cytoplasm</location>
    </subcellularLocation>
</comment>
<accession>A0ABT0MPR4</accession>
<dbReference type="RefSeq" id="WP_249230846.1">
    <property type="nucleotide sequence ID" value="NZ_JAKPBZ010000104.1"/>
</dbReference>
<keyword evidence="6 9" id="KW-0238">DNA-binding</keyword>
<evidence type="ECO:0000256" key="1">
    <source>
        <dbReference type="ARBA" id="ARBA00004496"/>
    </source>
</evidence>
<dbReference type="PROSITE" id="PS50110">
    <property type="entry name" value="RESPONSE_REGULATORY"/>
    <property type="match status" value="1"/>
</dbReference>
<feature type="modified residue" description="4-aspartylphosphate" evidence="10">
    <location>
        <position position="56"/>
    </location>
</feature>
<keyword evidence="2 9" id="KW-0963">Cytoplasm</keyword>
<evidence type="ECO:0000256" key="2">
    <source>
        <dbReference type="ARBA" id="ARBA00022490"/>
    </source>
</evidence>
<evidence type="ECO:0000256" key="7">
    <source>
        <dbReference type="ARBA" id="ARBA00023159"/>
    </source>
</evidence>
<dbReference type="EMBL" id="JAKPBZ010000104">
    <property type="protein sequence ID" value="MCL2891831.1"/>
    <property type="molecule type" value="Genomic_DNA"/>
</dbReference>
<dbReference type="PANTHER" id="PTHR45526">
    <property type="entry name" value="TRANSCRIPTIONAL REGULATORY PROTEIN DPIA"/>
    <property type="match status" value="1"/>
</dbReference>
<evidence type="ECO:0000313" key="12">
    <source>
        <dbReference type="EMBL" id="MCL2891831.1"/>
    </source>
</evidence>
<dbReference type="InterPro" id="IPR001789">
    <property type="entry name" value="Sig_transdc_resp-reg_receiver"/>
</dbReference>
<evidence type="ECO:0000256" key="4">
    <source>
        <dbReference type="ARBA" id="ARBA00023012"/>
    </source>
</evidence>
<dbReference type="InterPro" id="IPR051271">
    <property type="entry name" value="2C-system_Tx_regulators"/>
</dbReference>
<evidence type="ECO:0000256" key="8">
    <source>
        <dbReference type="ARBA" id="ARBA00023163"/>
    </source>
</evidence>
<dbReference type="Pfam" id="PF20714">
    <property type="entry name" value="HTH_64"/>
    <property type="match status" value="1"/>
</dbReference>
<dbReference type="Pfam" id="PF00072">
    <property type="entry name" value="Response_reg"/>
    <property type="match status" value="1"/>
</dbReference>
<dbReference type="InterPro" id="IPR048714">
    <property type="entry name" value="DpiA-like_HTH"/>
</dbReference>
<evidence type="ECO:0000313" key="13">
    <source>
        <dbReference type="Proteomes" id="UP001203069"/>
    </source>
</evidence>
<dbReference type="PANTHER" id="PTHR45526:SF1">
    <property type="entry name" value="TRANSCRIPTIONAL REGULATORY PROTEIN DCUR-RELATED"/>
    <property type="match status" value="1"/>
</dbReference>
<evidence type="ECO:0000256" key="3">
    <source>
        <dbReference type="ARBA" id="ARBA00022553"/>
    </source>
</evidence>
<evidence type="ECO:0000259" key="11">
    <source>
        <dbReference type="PROSITE" id="PS50110"/>
    </source>
</evidence>
<name>A0ABT0MPR4_9GAMM</name>
<dbReference type="InterPro" id="IPR024187">
    <property type="entry name" value="Sig_transdc_resp-reg_cit/mal"/>
</dbReference>